<accession>A0A0F9QM97</accession>
<name>A0A0F9QM97_9ZZZZ</name>
<organism evidence="1">
    <name type="scientific">marine sediment metagenome</name>
    <dbReference type="NCBI Taxonomy" id="412755"/>
    <lineage>
        <taxon>unclassified sequences</taxon>
        <taxon>metagenomes</taxon>
        <taxon>ecological metagenomes</taxon>
    </lineage>
</organism>
<reference evidence="1" key="1">
    <citation type="journal article" date="2015" name="Nature">
        <title>Complex archaea that bridge the gap between prokaryotes and eukaryotes.</title>
        <authorList>
            <person name="Spang A."/>
            <person name="Saw J.H."/>
            <person name="Jorgensen S.L."/>
            <person name="Zaremba-Niedzwiedzka K."/>
            <person name="Martijn J."/>
            <person name="Lind A.E."/>
            <person name="van Eijk R."/>
            <person name="Schleper C."/>
            <person name="Guy L."/>
            <person name="Ettema T.J."/>
        </authorList>
    </citation>
    <scope>NUCLEOTIDE SEQUENCE</scope>
</reference>
<sequence length="246" mass="28881">MRVIAYYAIHYGIEWLEWSIRSIKPYVDDILVLYSDKPSHGHGTDIPCPDNKQDILSIANKHGAVWAEMSSSRWEGDHRDQAVETCFDMGADIVMVVDHDEIWESGMLQLCLRFVKDSPARNYLVHMQHYWRSVSWVCYDECMPVRFHKKPNETAGDVSIPREYGNVHHYGYAQSSPLIDYKWLIHGHLGELRPNWYQQKFLDWKPGGKDVHPTNYEEFWNPVPFDKTELVNLIGDHPYYNLDIIL</sequence>
<dbReference type="InterPro" id="IPR029044">
    <property type="entry name" value="Nucleotide-diphossugar_trans"/>
</dbReference>
<evidence type="ECO:0000313" key="1">
    <source>
        <dbReference type="EMBL" id="KKN38137.1"/>
    </source>
</evidence>
<evidence type="ECO:0008006" key="2">
    <source>
        <dbReference type="Google" id="ProtNLM"/>
    </source>
</evidence>
<protein>
    <recommendedName>
        <fullName evidence="2">Glycosyltransferase 2-like domain-containing protein</fullName>
    </recommendedName>
</protein>
<gene>
    <name evidence="1" type="ORF">LCGC14_0756590</name>
</gene>
<dbReference type="SUPFAM" id="SSF53448">
    <property type="entry name" value="Nucleotide-diphospho-sugar transferases"/>
    <property type="match status" value="1"/>
</dbReference>
<proteinExistence type="predicted"/>
<dbReference type="EMBL" id="LAZR01001850">
    <property type="protein sequence ID" value="KKN38137.1"/>
    <property type="molecule type" value="Genomic_DNA"/>
</dbReference>
<comment type="caution">
    <text evidence="1">The sequence shown here is derived from an EMBL/GenBank/DDBJ whole genome shotgun (WGS) entry which is preliminary data.</text>
</comment>
<dbReference type="AlphaFoldDB" id="A0A0F9QM97"/>